<keyword evidence="1" id="KW-0812">Transmembrane</keyword>
<reference evidence="2 3" key="1">
    <citation type="submission" date="2014-02" db="EMBL/GenBank/DDBJ databases">
        <title>Draft genome sequence of Lysinibacillus odysseyi NBRC 100172.</title>
        <authorList>
            <person name="Zhang F."/>
            <person name="Wang G."/>
            <person name="Zhang L."/>
        </authorList>
    </citation>
    <scope>NUCLEOTIDE SEQUENCE [LARGE SCALE GENOMIC DNA]</scope>
    <source>
        <strain evidence="2 3">NBRC 100172</strain>
    </source>
</reference>
<feature type="transmembrane region" description="Helical" evidence="1">
    <location>
        <begin position="44"/>
        <end position="65"/>
    </location>
</feature>
<dbReference type="STRING" id="1220589.CD32_12815"/>
<name>A0A0A3ILV5_9BACI</name>
<dbReference type="Proteomes" id="UP000030437">
    <property type="component" value="Unassembled WGS sequence"/>
</dbReference>
<organism evidence="2 3">
    <name type="scientific">Lysinibacillus odysseyi 34hs-1 = NBRC 100172</name>
    <dbReference type="NCBI Taxonomy" id="1220589"/>
    <lineage>
        <taxon>Bacteria</taxon>
        <taxon>Bacillati</taxon>
        <taxon>Bacillota</taxon>
        <taxon>Bacilli</taxon>
        <taxon>Bacillales</taxon>
        <taxon>Bacillaceae</taxon>
        <taxon>Lysinibacillus</taxon>
    </lineage>
</organism>
<evidence type="ECO:0000313" key="3">
    <source>
        <dbReference type="Proteomes" id="UP000030437"/>
    </source>
</evidence>
<evidence type="ECO:0000256" key="1">
    <source>
        <dbReference type="SAM" id="Phobius"/>
    </source>
</evidence>
<dbReference type="RefSeq" id="WP_036155176.1">
    <property type="nucleotide sequence ID" value="NZ_AVCX01000005.1"/>
</dbReference>
<accession>A0A0A3ILV5</accession>
<gene>
    <name evidence="2" type="ORF">CD32_12815</name>
</gene>
<keyword evidence="1" id="KW-1133">Transmembrane helix</keyword>
<proteinExistence type="predicted"/>
<keyword evidence="3" id="KW-1185">Reference proteome</keyword>
<feature type="transmembrane region" description="Helical" evidence="1">
    <location>
        <begin position="7"/>
        <end position="24"/>
    </location>
</feature>
<dbReference type="eggNOG" id="ENOG502ZKFJ">
    <property type="taxonomic scope" value="Bacteria"/>
</dbReference>
<protein>
    <submittedName>
        <fullName evidence="2">Uncharacterized protein</fullName>
    </submittedName>
</protein>
<dbReference type="AlphaFoldDB" id="A0A0A3ILV5"/>
<comment type="caution">
    <text evidence="2">The sequence shown here is derived from an EMBL/GenBank/DDBJ whole genome shotgun (WGS) entry which is preliminary data.</text>
</comment>
<evidence type="ECO:0000313" key="2">
    <source>
        <dbReference type="EMBL" id="KGR84460.1"/>
    </source>
</evidence>
<sequence length="78" mass="8934">MRYKRFLVGLFTFIIISSALILIGEQFSVDWLKFSYEYEAGDEGFFFSASSFLPFIIGLAASAIAEKIYVRKLYKKAV</sequence>
<dbReference type="EMBL" id="JPVP01000056">
    <property type="protein sequence ID" value="KGR84460.1"/>
    <property type="molecule type" value="Genomic_DNA"/>
</dbReference>
<dbReference type="OrthoDB" id="2737401at2"/>
<keyword evidence="1" id="KW-0472">Membrane</keyword>